<keyword evidence="1" id="KW-0812">Transmembrane</keyword>
<evidence type="ECO:0008006" key="4">
    <source>
        <dbReference type="Google" id="ProtNLM"/>
    </source>
</evidence>
<accession>A0A1Y5STD3</accession>
<name>A0A1Y5STD3_9RHOB</name>
<keyword evidence="1" id="KW-0472">Membrane</keyword>
<evidence type="ECO:0000313" key="2">
    <source>
        <dbReference type="EMBL" id="SLN44679.1"/>
    </source>
</evidence>
<dbReference type="Pfam" id="PF06041">
    <property type="entry name" value="DUF924"/>
    <property type="match status" value="1"/>
</dbReference>
<dbReference type="AlphaFoldDB" id="A0A1Y5STD3"/>
<sequence length="191" mass="21379">MKTAEKILAFWLDEIAPESWYKGTPELDAEIRARFMDDYARTVEGANSLLLTYASGALAYIILLDQFPRNMFRGEAGSFRTDRIALTAAKAAIEKGWDMKIDAPARQFFYLPLMHSENLTDQDRCVRLIASRMPAEKDGANLRHAQAHREIIRRFGRFPHRNAALGRDSTPAEVAFLAQGGYGSVLTALAA</sequence>
<keyword evidence="1" id="KW-1133">Transmembrane helix</keyword>
<proteinExistence type="predicted"/>
<dbReference type="OrthoDB" id="7593450at2"/>
<dbReference type="Proteomes" id="UP000193862">
    <property type="component" value="Unassembled WGS sequence"/>
</dbReference>
<keyword evidence="3" id="KW-1185">Reference proteome</keyword>
<dbReference type="InterPro" id="IPR010323">
    <property type="entry name" value="DUF924"/>
</dbReference>
<dbReference type="Gene3D" id="1.20.58.320">
    <property type="entry name" value="TPR-like"/>
    <property type="match status" value="1"/>
</dbReference>
<dbReference type="EMBL" id="FWFS01000006">
    <property type="protein sequence ID" value="SLN44679.1"/>
    <property type="molecule type" value="Genomic_DNA"/>
</dbReference>
<organism evidence="2 3">
    <name type="scientific">Aquimixticola soesokkakensis</name>
    <dbReference type="NCBI Taxonomy" id="1519096"/>
    <lineage>
        <taxon>Bacteria</taxon>
        <taxon>Pseudomonadati</taxon>
        <taxon>Pseudomonadota</taxon>
        <taxon>Alphaproteobacteria</taxon>
        <taxon>Rhodobacterales</taxon>
        <taxon>Paracoccaceae</taxon>
        <taxon>Aquimixticola</taxon>
    </lineage>
</organism>
<reference evidence="2 3" key="1">
    <citation type="submission" date="2017-03" db="EMBL/GenBank/DDBJ databases">
        <authorList>
            <person name="Afonso C.L."/>
            <person name="Miller P.J."/>
            <person name="Scott M.A."/>
            <person name="Spackman E."/>
            <person name="Goraichik I."/>
            <person name="Dimitrov K.M."/>
            <person name="Suarez D.L."/>
            <person name="Swayne D.E."/>
        </authorList>
    </citation>
    <scope>NUCLEOTIDE SEQUENCE [LARGE SCALE GENOMIC DNA]</scope>
    <source>
        <strain evidence="2 3">CECT 8620</strain>
    </source>
</reference>
<protein>
    <recommendedName>
        <fullName evidence="4">DUF924 domain-containing protein</fullName>
    </recommendedName>
</protein>
<dbReference type="Gene3D" id="1.25.40.10">
    <property type="entry name" value="Tetratricopeptide repeat domain"/>
    <property type="match status" value="1"/>
</dbReference>
<dbReference type="InterPro" id="IPR011990">
    <property type="entry name" value="TPR-like_helical_dom_sf"/>
</dbReference>
<gene>
    <name evidence="2" type="ORF">AQS8620_01807</name>
</gene>
<evidence type="ECO:0000313" key="3">
    <source>
        <dbReference type="Proteomes" id="UP000193862"/>
    </source>
</evidence>
<dbReference type="SUPFAM" id="SSF48452">
    <property type="entry name" value="TPR-like"/>
    <property type="match status" value="1"/>
</dbReference>
<feature type="transmembrane region" description="Helical" evidence="1">
    <location>
        <begin position="45"/>
        <end position="63"/>
    </location>
</feature>
<evidence type="ECO:0000256" key="1">
    <source>
        <dbReference type="SAM" id="Phobius"/>
    </source>
</evidence>
<dbReference type="RefSeq" id="WP_085836510.1">
    <property type="nucleotide sequence ID" value="NZ_FWFS01000006.1"/>
</dbReference>